<evidence type="ECO:0000313" key="1">
    <source>
        <dbReference type="EMBL" id="TNN23963.1"/>
    </source>
</evidence>
<proteinExistence type="predicted"/>
<reference evidence="1 2" key="1">
    <citation type="submission" date="2019-03" db="EMBL/GenBank/DDBJ databases">
        <title>First draft genome of Liparis tanakae, snailfish: a comprehensive survey of snailfish specific genes.</title>
        <authorList>
            <person name="Kim W."/>
            <person name="Song I."/>
            <person name="Jeong J.-H."/>
            <person name="Kim D."/>
            <person name="Kim S."/>
            <person name="Ryu S."/>
            <person name="Song J.Y."/>
            <person name="Lee S.K."/>
        </authorList>
    </citation>
    <scope>NUCLEOTIDE SEQUENCE [LARGE SCALE GENOMIC DNA]</scope>
    <source>
        <tissue evidence="1">Muscle</tissue>
    </source>
</reference>
<organism evidence="1 2">
    <name type="scientific">Liparis tanakae</name>
    <name type="common">Tanaka's snailfish</name>
    <dbReference type="NCBI Taxonomy" id="230148"/>
    <lineage>
        <taxon>Eukaryota</taxon>
        <taxon>Metazoa</taxon>
        <taxon>Chordata</taxon>
        <taxon>Craniata</taxon>
        <taxon>Vertebrata</taxon>
        <taxon>Euteleostomi</taxon>
        <taxon>Actinopterygii</taxon>
        <taxon>Neopterygii</taxon>
        <taxon>Teleostei</taxon>
        <taxon>Neoteleostei</taxon>
        <taxon>Acanthomorphata</taxon>
        <taxon>Eupercaria</taxon>
        <taxon>Perciformes</taxon>
        <taxon>Cottioidei</taxon>
        <taxon>Cottales</taxon>
        <taxon>Liparidae</taxon>
        <taxon>Liparis</taxon>
    </lineage>
</organism>
<dbReference type="AlphaFoldDB" id="A0A4Z2E5N5"/>
<sequence length="33" mass="3603">MTGGFMRMGKCSARLEVDPACSAAVRQRACWRG</sequence>
<accession>A0A4Z2E5N5</accession>
<evidence type="ECO:0000313" key="2">
    <source>
        <dbReference type="Proteomes" id="UP000314294"/>
    </source>
</evidence>
<name>A0A4Z2E5N5_9TELE</name>
<dbReference type="EMBL" id="SRLO01016812">
    <property type="protein sequence ID" value="TNN23963.1"/>
    <property type="molecule type" value="Genomic_DNA"/>
</dbReference>
<dbReference type="Proteomes" id="UP000314294">
    <property type="component" value="Unassembled WGS sequence"/>
</dbReference>
<comment type="caution">
    <text evidence="1">The sequence shown here is derived from an EMBL/GenBank/DDBJ whole genome shotgun (WGS) entry which is preliminary data.</text>
</comment>
<protein>
    <submittedName>
        <fullName evidence="1">Uncharacterized protein</fullName>
    </submittedName>
</protein>
<gene>
    <name evidence="1" type="ORF">EYF80_065914</name>
</gene>
<keyword evidence="2" id="KW-1185">Reference proteome</keyword>